<proteinExistence type="predicted"/>
<gene>
    <name evidence="1" type="ORF">FB390_0198</name>
</gene>
<protein>
    <submittedName>
        <fullName evidence="1">Uncharacterized protein</fullName>
    </submittedName>
</protein>
<organism evidence="1 2">
    <name type="scientific">Nocardia bhagyanarayanae</name>
    <dbReference type="NCBI Taxonomy" id="1215925"/>
    <lineage>
        <taxon>Bacteria</taxon>
        <taxon>Bacillati</taxon>
        <taxon>Actinomycetota</taxon>
        <taxon>Actinomycetes</taxon>
        <taxon>Mycobacteriales</taxon>
        <taxon>Nocardiaceae</taxon>
        <taxon>Nocardia</taxon>
    </lineage>
</organism>
<sequence>MTAKPGAAELAVDTVTAVGRANPAAVSGPTTDASQPRR</sequence>
<name>A0A543F471_9NOCA</name>
<evidence type="ECO:0000313" key="1">
    <source>
        <dbReference type="EMBL" id="TQM28625.1"/>
    </source>
</evidence>
<dbReference type="Proteomes" id="UP000316331">
    <property type="component" value="Unassembled WGS sequence"/>
</dbReference>
<dbReference type="AlphaFoldDB" id="A0A543F471"/>
<accession>A0A543F471</accession>
<keyword evidence="2" id="KW-1185">Reference proteome</keyword>
<reference evidence="1 2" key="1">
    <citation type="submission" date="2019-06" db="EMBL/GenBank/DDBJ databases">
        <title>Sequencing the genomes of 1000 actinobacteria strains.</title>
        <authorList>
            <person name="Klenk H.-P."/>
        </authorList>
    </citation>
    <scope>NUCLEOTIDE SEQUENCE [LARGE SCALE GENOMIC DNA]</scope>
    <source>
        <strain evidence="1 2">DSM 103495</strain>
    </source>
</reference>
<comment type="caution">
    <text evidence="1">The sequence shown here is derived from an EMBL/GenBank/DDBJ whole genome shotgun (WGS) entry which is preliminary data.</text>
</comment>
<evidence type="ECO:0000313" key="2">
    <source>
        <dbReference type="Proteomes" id="UP000316331"/>
    </source>
</evidence>
<dbReference type="EMBL" id="VFPG01000001">
    <property type="protein sequence ID" value="TQM28625.1"/>
    <property type="molecule type" value="Genomic_DNA"/>
</dbReference>